<organism evidence="1 2">
    <name type="scientific">Klebsiella phage Miro</name>
    <dbReference type="NCBI Taxonomy" id="1675608"/>
    <lineage>
        <taxon>Viruses</taxon>
        <taxon>Duplodnaviria</taxon>
        <taxon>Heunggongvirae</taxon>
        <taxon>Uroviricota</taxon>
        <taxon>Caudoviricetes</taxon>
        <taxon>Pantevenvirales</taxon>
        <taxon>Straboviridae</taxon>
        <taxon>Slopekvirus</taxon>
        <taxon>Klebsiella virus Miro</taxon>
    </lineage>
</organism>
<name>A0A0K1LQE2_9CAUD</name>
<dbReference type="InterPro" id="IPR036410">
    <property type="entry name" value="HSP_DnaJ_Cys-rich_dom_sf"/>
</dbReference>
<proteinExistence type="predicted"/>
<evidence type="ECO:0000313" key="2">
    <source>
        <dbReference type="Proteomes" id="UP000222117"/>
    </source>
</evidence>
<accession>A0A0K1LQE2</accession>
<gene>
    <name evidence="1" type="ORF">CPT_Miro173</name>
</gene>
<dbReference type="SUPFAM" id="SSF57938">
    <property type="entry name" value="DnaJ/Hsp40 cysteine-rich domain"/>
    <property type="match status" value="1"/>
</dbReference>
<reference evidence="1 2" key="1">
    <citation type="journal article" date="2015" name="Genome Announc.">
        <title>Complete Genome Sequence of Klebsiella pneumoniae Carbapenemase-Producing K. pneumoniae Myophage Miro.</title>
        <authorList>
            <person name="Mijalis E.M."/>
            <person name="Lessor L.E."/>
            <person name="Cahill J.L."/>
            <person name="Rasche E.S."/>
            <person name="Kuty Everett G.F."/>
        </authorList>
    </citation>
    <scope>NUCLEOTIDE SEQUENCE [LARGE SCALE GENOMIC DNA]</scope>
</reference>
<evidence type="ECO:0000313" key="1">
    <source>
        <dbReference type="EMBL" id="AKU44757.1"/>
    </source>
</evidence>
<sequence length="64" mass="7525">MNFHERKAARTDYYMRFVYGWKLRKCVACNGSGRYDNNRSPKCSSCNGSGKEFYKSEVSNERIK</sequence>
<dbReference type="Gene3D" id="6.20.20.10">
    <property type="match status" value="1"/>
</dbReference>
<dbReference type="EMBL" id="KT001919">
    <property type="protein sequence ID" value="AKU44757.1"/>
    <property type="molecule type" value="Genomic_DNA"/>
</dbReference>
<dbReference type="Proteomes" id="UP000222117">
    <property type="component" value="Segment"/>
</dbReference>
<protein>
    <submittedName>
        <fullName evidence="1">Uncharacterized protein</fullName>
    </submittedName>
</protein>